<feature type="non-terminal residue" evidence="1">
    <location>
        <position position="1"/>
    </location>
</feature>
<dbReference type="EMBL" id="DVHH01000233">
    <property type="protein sequence ID" value="HIR55863.1"/>
    <property type="molecule type" value="Genomic_DNA"/>
</dbReference>
<dbReference type="Proteomes" id="UP000824238">
    <property type="component" value="Unassembled WGS sequence"/>
</dbReference>
<sequence length="53" mass="5808">FPELPLAPPYAGAKDYIRVEDTDDAAALCALARLTCEALAELPQPKRRKRNAP</sequence>
<name>A0A9D1DN15_9FIRM</name>
<accession>A0A9D1DN15</accession>
<evidence type="ECO:0000313" key="1">
    <source>
        <dbReference type="EMBL" id="HIR55863.1"/>
    </source>
</evidence>
<comment type="caution">
    <text evidence="1">The sequence shown here is derived from an EMBL/GenBank/DDBJ whole genome shotgun (WGS) entry which is preliminary data.</text>
</comment>
<gene>
    <name evidence="1" type="ORF">IAD36_09750</name>
</gene>
<reference evidence="1" key="1">
    <citation type="submission" date="2020-10" db="EMBL/GenBank/DDBJ databases">
        <authorList>
            <person name="Gilroy R."/>
        </authorList>
    </citation>
    <scope>NUCLEOTIDE SEQUENCE</scope>
    <source>
        <strain evidence="1">ChiGjej3B3-7149</strain>
    </source>
</reference>
<dbReference type="AlphaFoldDB" id="A0A9D1DN15"/>
<organism evidence="1 2">
    <name type="scientific">Candidatus Scatomorpha intestinigallinarum</name>
    <dbReference type="NCBI Taxonomy" id="2840923"/>
    <lineage>
        <taxon>Bacteria</taxon>
        <taxon>Bacillati</taxon>
        <taxon>Bacillota</taxon>
        <taxon>Clostridia</taxon>
        <taxon>Eubacteriales</taxon>
        <taxon>Candidatus Scatomorpha</taxon>
    </lineage>
</organism>
<proteinExistence type="predicted"/>
<reference evidence="1" key="2">
    <citation type="journal article" date="2021" name="PeerJ">
        <title>Extensive microbial diversity within the chicken gut microbiome revealed by metagenomics and culture.</title>
        <authorList>
            <person name="Gilroy R."/>
            <person name="Ravi A."/>
            <person name="Getino M."/>
            <person name="Pursley I."/>
            <person name="Horton D.L."/>
            <person name="Alikhan N.F."/>
            <person name="Baker D."/>
            <person name="Gharbi K."/>
            <person name="Hall N."/>
            <person name="Watson M."/>
            <person name="Adriaenssens E.M."/>
            <person name="Foster-Nyarko E."/>
            <person name="Jarju S."/>
            <person name="Secka A."/>
            <person name="Antonio M."/>
            <person name="Oren A."/>
            <person name="Chaudhuri R.R."/>
            <person name="La Ragione R."/>
            <person name="Hildebrand F."/>
            <person name="Pallen M.J."/>
        </authorList>
    </citation>
    <scope>NUCLEOTIDE SEQUENCE</scope>
    <source>
        <strain evidence="1">ChiGjej3B3-7149</strain>
    </source>
</reference>
<evidence type="ECO:0000313" key="2">
    <source>
        <dbReference type="Proteomes" id="UP000824238"/>
    </source>
</evidence>
<protein>
    <submittedName>
        <fullName evidence="1">Competence protein TfoX</fullName>
    </submittedName>
</protein>